<keyword evidence="2" id="KW-1003">Cell membrane</keyword>
<evidence type="ECO:0000313" key="8">
    <source>
        <dbReference type="Proteomes" id="UP000306509"/>
    </source>
</evidence>
<evidence type="ECO:0000256" key="4">
    <source>
        <dbReference type="ARBA" id="ARBA00022989"/>
    </source>
</evidence>
<evidence type="ECO:0000313" key="7">
    <source>
        <dbReference type="EMBL" id="TLD03058.1"/>
    </source>
</evidence>
<keyword evidence="5 6" id="KW-0472">Membrane</keyword>
<feature type="transmembrane region" description="Helical" evidence="6">
    <location>
        <begin position="54"/>
        <end position="74"/>
    </location>
</feature>
<dbReference type="AlphaFoldDB" id="A0A4V6HSI2"/>
<evidence type="ECO:0000256" key="3">
    <source>
        <dbReference type="ARBA" id="ARBA00022692"/>
    </source>
</evidence>
<proteinExistence type="predicted"/>
<keyword evidence="8" id="KW-1185">Reference proteome</keyword>
<dbReference type="STRING" id="180332.GCA_000797495_02610"/>
<name>A0A4V6HSI2_9FIRM</name>
<dbReference type="PANTHER" id="PTHR43823:SF3">
    <property type="entry name" value="MULTIDRUG EXPORT PROTEIN MEPA"/>
    <property type="match status" value="1"/>
</dbReference>
<dbReference type="EMBL" id="QGQD01000001">
    <property type="protein sequence ID" value="TLD03058.1"/>
    <property type="molecule type" value="Genomic_DNA"/>
</dbReference>
<protein>
    <submittedName>
        <fullName evidence="7">Multidrug efflux pump VmrA</fullName>
    </submittedName>
</protein>
<gene>
    <name evidence="7" type="ORF">DSM106044_00082</name>
</gene>
<dbReference type="InterPro" id="IPR051327">
    <property type="entry name" value="MATE_MepA_subfamily"/>
</dbReference>
<comment type="subcellular location">
    <subcellularLocation>
        <location evidence="1">Cell membrane</location>
        <topology evidence="1">Multi-pass membrane protein</topology>
    </subcellularLocation>
</comment>
<evidence type="ECO:0000256" key="5">
    <source>
        <dbReference type="ARBA" id="ARBA00023136"/>
    </source>
</evidence>
<reference evidence="7 8" key="1">
    <citation type="journal article" date="2019" name="Anaerobe">
        <title>Detection of Robinsoniella peoriensis in multiple bone samples of a trauma patient.</title>
        <authorList>
            <person name="Schrottner P."/>
            <person name="Hartwich K."/>
            <person name="Bunk B."/>
            <person name="Schober I."/>
            <person name="Helbig S."/>
            <person name="Rudolph W.W."/>
            <person name="Gunzer F."/>
        </authorList>
    </citation>
    <scope>NUCLEOTIDE SEQUENCE [LARGE SCALE GENOMIC DNA]</scope>
    <source>
        <strain evidence="7 8">DSM 106044</strain>
    </source>
</reference>
<dbReference type="PANTHER" id="PTHR43823">
    <property type="entry name" value="SPORULATION PROTEIN YKVU"/>
    <property type="match status" value="1"/>
</dbReference>
<evidence type="ECO:0000256" key="1">
    <source>
        <dbReference type="ARBA" id="ARBA00004651"/>
    </source>
</evidence>
<feature type="transmembrane region" description="Helical" evidence="6">
    <location>
        <begin position="31"/>
        <end position="48"/>
    </location>
</feature>
<organism evidence="7 8">
    <name type="scientific">Robinsoniella peoriensis</name>
    <dbReference type="NCBI Taxonomy" id="180332"/>
    <lineage>
        <taxon>Bacteria</taxon>
        <taxon>Bacillati</taxon>
        <taxon>Bacillota</taxon>
        <taxon>Clostridia</taxon>
        <taxon>Lachnospirales</taxon>
        <taxon>Lachnospiraceae</taxon>
        <taxon>Robinsoniella</taxon>
    </lineage>
</organism>
<dbReference type="Proteomes" id="UP000306509">
    <property type="component" value="Unassembled WGS sequence"/>
</dbReference>
<keyword evidence="4 6" id="KW-1133">Transmembrane helix</keyword>
<comment type="caution">
    <text evidence="7">The sequence shown here is derived from an EMBL/GenBank/DDBJ whole genome shotgun (WGS) entry which is preliminary data.</text>
</comment>
<evidence type="ECO:0000256" key="6">
    <source>
        <dbReference type="SAM" id="Phobius"/>
    </source>
</evidence>
<accession>A0A4V6HSI2</accession>
<sequence>MLGIFTAGFQVVSTSYFQSTGQPMKASVLSMLRQLILLIPFILIMPLFLGLDGILIAGPMADIISALIVAVFAVHELKKLSKSCATNPTI</sequence>
<dbReference type="GO" id="GO:0005886">
    <property type="term" value="C:plasma membrane"/>
    <property type="evidence" value="ECO:0007669"/>
    <property type="project" value="UniProtKB-SubCell"/>
</dbReference>
<evidence type="ECO:0000256" key="2">
    <source>
        <dbReference type="ARBA" id="ARBA00022475"/>
    </source>
</evidence>
<keyword evidence="3 6" id="KW-0812">Transmembrane</keyword>